<dbReference type="InterPro" id="IPR023404">
    <property type="entry name" value="rSAM_horseshoe"/>
</dbReference>
<evidence type="ECO:0000256" key="7">
    <source>
        <dbReference type="ARBA" id="ARBA00023014"/>
    </source>
</evidence>
<dbReference type="CDD" id="cd01335">
    <property type="entry name" value="Radical_SAM"/>
    <property type="match status" value="1"/>
</dbReference>
<evidence type="ECO:0000256" key="8">
    <source>
        <dbReference type="SAM" id="Phobius"/>
    </source>
</evidence>
<evidence type="ECO:0000256" key="6">
    <source>
        <dbReference type="ARBA" id="ARBA00023004"/>
    </source>
</evidence>
<dbReference type="SUPFAM" id="SSF102114">
    <property type="entry name" value="Radical SAM enzymes"/>
    <property type="match status" value="1"/>
</dbReference>
<feature type="domain" description="Radical SAM core" evidence="10">
    <location>
        <begin position="193"/>
        <end position="424"/>
    </location>
</feature>
<dbReference type="GO" id="GO:0046872">
    <property type="term" value="F:metal ion binding"/>
    <property type="evidence" value="ECO:0007669"/>
    <property type="project" value="UniProtKB-KW"/>
</dbReference>
<dbReference type="InterPro" id="IPR006158">
    <property type="entry name" value="Cobalamin-bd"/>
</dbReference>
<organism evidence="11">
    <name type="scientific">Desulfobacca acetoxidans</name>
    <dbReference type="NCBI Taxonomy" id="60893"/>
    <lineage>
        <taxon>Bacteria</taxon>
        <taxon>Pseudomonadati</taxon>
        <taxon>Thermodesulfobacteriota</taxon>
        <taxon>Desulfobaccia</taxon>
        <taxon>Desulfobaccales</taxon>
        <taxon>Desulfobaccaceae</taxon>
        <taxon>Desulfobacca</taxon>
    </lineage>
</organism>
<sequence>MRILFVSPTWTEDLGVFSRIAKKRNSQPPLGILYLAAVAEAKGHTVRVIDADVENFDNRSLTAEILQQDYDLVGITATSPIFHKAVALGKSLKSHNFRGAIVIGGEHLNIFKSKAFFDCFDFGFFGESDISFAHFLDVLSQKSHDFSAMTGFIYRQNGKVVETRPSERIGNLDELQFPAMHLLKHDGYQMTFAKFKPRLYLPIMATRGCPFKCVFCSEPLTNPYVRFRSAKNIVDEIEREYHELGISHFFFLDSNLTLKRDQIEGVCHEILQRKLNITFEGWTRANLVDKELLRLLKEAGLIRMSYGLESGSPEVLKIIRKEVPHEAMLKAFRWTDELGIEPACSVMLGLPGETRKSVHQTINFVRKIPQILYSNFSIANPYPGTEMYTWALTGKHGIHLLIKDFSEYRRYDHSPIRVNDLEPDDLVWLQKIGLLKIHLTPKRILASIRMVGFLNVIPVILSFFLEFWHTVVLKKPVHR</sequence>
<keyword evidence="6" id="KW-0408">Iron</keyword>
<name>A0A7V6A3R4_9BACT</name>
<dbReference type="GO" id="GO:0031419">
    <property type="term" value="F:cobalamin binding"/>
    <property type="evidence" value="ECO:0007669"/>
    <property type="project" value="InterPro"/>
</dbReference>
<feature type="transmembrane region" description="Helical" evidence="8">
    <location>
        <begin position="450"/>
        <end position="473"/>
    </location>
</feature>
<dbReference type="Gene3D" id="3.40.50.280">
    <property type="entry name" value="Cobalamin-binding domain"/>
    <property type="match status" value="1"/>
</dbReference>
<keyword evidence="2" id="KW-0489">Methyltransferase</keyword>
<protein>
    <submittedName>
        <fullName evidence="11">Radical SAM protein</fullName>
    </submittedName>
</protein>
<evidence type="ECO:0000256" key="3">
    <source>
        <dbReference type="ARBA" id="ARBA00022679"/>
    </source>
</evidence>
<dbReference type="Gene3D" id="3.80.30.20">
    <property type="entry name" value="tm_1862 like domain"/>
    <property type="match status" value="1"/>
</dbReference>
<dbReference type="PROSITE" id="PS51918">
    <property type="entry name" value="RADICAL_SAM"/>
    <property type="match status" value="1"/>
</dbReference>
<comment type="cofactor">
    <cofactor evidence="1">
        <name>[4Fe-4S] cluster</name>
        <dbReference type="ChEBI" id="CHEBI:49883"/>
    </cofactor>
</comment>
<gene>
    <name evidence="11" type="ORF">ENV52_08490</name>
</gene>
<dbReference type="Pfam" id="PF02310">
    <property type="entry name" value="B12-binding"/>
    <property type="match status" value="1"/>
</dbReference>
<accession>A0A7V6A3R4</accession>
<dbReference type="GO" id="GO:0051539">
    <property type="term" value="F:4 iron, 4 sulfur cluster binding"/>
    <property type="evidence" value="ECO:0007669"/>
    <property type="project" value="UniProtKB-KW"/>
</dbReference>
<dbReference type="SMART" id="SM00729">
    <property type="entry name" value="Elp3"/>
    <property type="match status" value="1"/>
</dbReference>
<dbReference type="SFLD" id="SFLDG01123">
    <property type="entry name" value="methyltransferase_(Class_B)"/>
    <property type="match status" value="1"/>
</dbReference>
<dbReference type="InterPro" id="IPR051198">
    <property type="entry name" value="BchE-like"/>
</dbReference>
<dbReference type="AlphaFoldDB" id="A0A7V6A3R4"/>
<dbReference type="PANTHER" id="PTHR43409:SF7">
    <property type="entry name" value="BLL1977 PROTEIN"/>
    <property type="match status" value="1"/>
</dbReference>
<keyword evidence="8" id="KW-1133">Transmembrane helix</keyword>
<dbReference type="PROSITE" id="PS51332">
    <property type="entry name" value="B12_BINDING"/>
    <property type="match status" value="1"/>
</dbReference>
<dbReference type="InterPro" id="IPR034466">
    <property type="entry name" value="Methyltransferase_Class_B"/>
</dbReference>
<dbReference type="SFLD" id="SFLDG01082">
    <property type="entry name" value="B12-binding_domain_containing"/>
    <property type="match status" value="1"/>
</dbReference>
<dbReference type="Pfam" id="PF04055">
    <property type="entry name" value="Radical_SAM"/>
    <property type="match status" value="1"/>
</dbReference>
<evidence type="ECO:0000256" key="5">
    <source>
        <dbReference type="ARBA" id="ARBA00022723"/>
    </source>
</evidence>
<evidence type="ECO:0000256" key="4">
    <source>
        <dbReference type="ARBA" id="ARBA00022691"/>
    </source>
</evidence>
<feature type="domain" description="B12-binding" evidence="9">
    <location>
        <begin position="15"/>
        <end position="146"/>
    </location>
</feature>
<keyword evidence="4" id="KW-0949">S-adenosyl-L-methionine</keyword>
<evidence type="ECO:0000313" key="11">
    <source>
        <dbReference type="EMBL" id="HHS29722.1"/>
    </source>
</evidence>
<dbReference type="EMBL" id="DTGR01000135">
    <property type="protein sequence ID" value="HHS29722.1"/>
    <property type="molecule type" value="Genomic_DNA"/>
</dbReference>
<dbReference type="InterPro" id="IPR058240">
    <property type="entry name" value="rSAM_sf"/>
</dbReference>
<dbReference type="SFLD" id="SFLDS00029">
    <property type="entry name" value="Radical_SAM"/>
    <property type="match status" value="1"/>
</dbReference>
<dbReference type="InterPro" id="IPR006638">
    <property type="entry name" value="Elp3/MiaA/NifB-like_rSAM"/>
</dbReference>
<reference evidence="11" key="1">
    <citation type="journal article" date="2020" name="mSystems">
        <title>Genome- and Community-Level Interaction Insights into Carbon Utilization and Element Cycling Functions of Hydrothermarchaeota in Hydrothermal Sediment.</title>
        <authorList>
            <person name="Zhou Z."/>
            <person name="Liu Y."/>
            <person name="Xu W."/>
            <person name="Pan J."/>
            <person name="Luo Z.H."/>
            <person name="Li M."/>
        </authorList>
    </citation>
    <scope>NUCLEOTIDE SEQUENCE [LARGE SCALE GENOMIC DNA]</scope>
    <source>
        <strain evidence="11">SpSt-767</strain>
    </source>
</reference>
<keyword evidence="7" id="KW-0411">Iron-sulfur</keyword>
<keyword evidence="8" id="KW-0812">Transmembrane</keyword>
<dbReference type="InterPro" id="IPR007197">
    <property type="entry name" value="rSAM"/>
</dbReference>
<keyword evidence="8" id="KW-0472">Membrane</keyword>
<keyword evidence="3" id="KW-0808">Transferase</keyword>
<evidence type="ECO:0000256" key="2">
    <source>
        <dbReference type="ARBA" id="ARBA00022603"/>
    </source>
</evidence>
<evidence type="ECO:0000256" key="1">
    <source>
        <dbReference type="ARBA" id="ARBA00001966"/>
    </source>
</evidence>
<evidence type="ECO:0000259" key="10">
    <source>
        <dbReference type="PROSITE" id="PS51918"/>
    </source>
</evidence>
<comment type="caution">
    <text evidence="11">The sequence shown here is derived from an EMBL/GenBank/DDBJ whole genome shotgun (WGS) entry which is preliminary data.</text>
</comment>
<proteinExistence type="predicted"/>
<keyword evidence="5" id="KW-0479">Metal-binding</keyword>
<dbReference type="GO" id="GO:0003824">
    <property type="term" value="F:catalytic activity"/>
    <property type="evidence" value="ECO:0007669"/>
    <property type="project" value="InterPro"/>
</dbReference>
<evidence type="ECO:0000259" key="9">
    <source>
        <dbReference type="PROSITE" id="PS51332"/>
    </source>
</evidence>
<dbReference type="PANTHER" id="PTHR43409">
    <property type="entry name" value="ANAEROBIC MAGNESIUM-PROTOPORPHYRIN IX MONOMETHYL ESTER CYCLASE-RELATED"/>
    <property type="match status" value="1"/>
</dbReference>